<dbReference type="OrthoDB" id="6979325at2"/>
<evidence type="ECO:0000313" key="2">
    <source>
        <dbReference type="EMBL" id="TPW27783.1"/>
    </source>
</evidence>
<dbReference type="RefSeq" id="WP_141167129.1">
    <property type="nucleotide sequence ID" value="NZ_VHLH01000019.1"/>
</dbReference>
<dbReference type="EMBL" id="VHLH01000019">
    <property type="protein sequence ID" value="TPW27783.1"/>
    <property type="molecule type" value="Genomic_DNA"/>
</dbReference>
<feature type="domain" description="Transposase zinc-binding" evidence="1">
    <location>
        <begin position="6"/>
        <end position="58"/>
    </location>
</feature>
<sequence>MELADIFRISGPDFRAARAGHLSLSKLKVMSEIEASRTAALGGHVEGCDECDHWRIAYPQLSYASRRPKLFRFRD</sequence>
<dbReference type="Pfam" id="PF14319">
    <property type="entry name" value="Zn_Tnp_IS91"/>
    <property type="match status" value="1"/>
</dbReference>
<protein>
    <recommendedName>
        <fullName evidence="1">Transposase zinc-binding domain-containing protein</fullName>
    </recommendedName>
</protein>
<dbReference type="Proteomes" id="UP000320314">
    <property type="component" value="Unassembled WGS sequence"/>
</dbReference>
<keyword evidence="3" id="KW-1185">Reference proteome</keyword>
<evidence type="ECO:0000259" key="1">
    <source>
        <dbReference type="Pfam" id="PF14319"/>
    </source>
</evidence>
<comment type="caution">
    <text evidence="2">The sequence shown here is derived from an EMBL/GenBank/DDBJ whole genome shotgun (WGS) entry which is preliminary data.</text>
</comment>
<gene>
    <name evidence="2" type="ORF">FJU11_10785</name>
</gene>
<evidence type="ECO:0000313" key="3">
    <source>
        <dbReference type="Proteomes" id="UP000320314"/>
    </source>
</evidence>
<organism evidence="2 3">
    <name type="scientific">Pararhizobium mangrovi</name>
    <dbReference type="NCBI Taxonomy" id="2590452"/>
    <lineage>
        <taxon>Bacteria</taxon>
        <taxon>Pseudomonadati</taxon>
        <taxon>Pseudomonadota</taxon>
        <taxon>Alphaproteobacteria</taxon>
        <taxon>Hyphomicrobiales</taxon>
        <taxon>Rhizobiaceae</taxon>
        <taxon>Rhizobium/Agrobacterium group</taxon>
        <taxon>Pararhizobium</taxon>
    </lineage>
</organism>
<reference evidence="2 3" key="1">
    <citation type="submission" date="2019-06" db="EMBL/GenBank/DDBJ databases">
        <authorList>
            <person name="Li M."/>
        </authorList>
    </citation>
    <scope>NUCLEOTIDE SEQUENCE [LARGE SCALE GENOMIC DNA]</scope>
    <source>
        <strain evidence="2 3">BGMRC6574</strain>
    </source>
</reference>
<proteinExistence type="predicted"/>
<dbReference type="AlphaFoldDB" id="A0A506U0B8"/>
<dbReference type="InterPro" id="IPR026889">
    <property type="entry name" value="Zn_Tnp"/>
</dbReference>
<accession>A0A506U0B8</accession>
<name>A0A506U0B8_9HYPH</name>